<name>A0A2K8U397_9GAMM</name>
<keyword evidence="2" id="KW-1185">Reference proteome</keyword>
<dbReference type="RefSeq" id="WP_100917873.1">
    <property type="nucleotide sequence ID" value="NZ_CP020370.1"/>
</dbReference>
<evidence type="ECO:0000313" key="1">
    <source>
        <dbReference type="EMBL" id="AUB80064.1"/>
    </source>
</evidence>
<dbReference type="KEGG" id="tsy:THSYN_03180"/>
<gene>
    <name evidence="1" type="ORF">THSYN_03180</name>
</gene>
<dbReference type="AlphaFoldDB" id="A0A2K8U397"/>
<evidence type="ECO:0000313" key="2">
    <source>
        <dbReference type="Proteomes" id="UP000232638"/>
    </source>
</evidence>
<protein>
    <submittedName>
        <fullName evidence="1">Uncharacterized protein</fullName>
    </submittedName>
</protein>
<dbReference type="Proteomes" id="UP000232638">
    <property type="component" value="Chromosome"/>
</dbReference>
<dbReference type="EMBL" id="CP020370">
    <property type="protein sequence ID" value="AUB80064.1"/>
    <property type="molecule type" value="Genomic_DNA"/>
</dbReference>
<reference evidence="1 2" key="1">
    <citation type="submission" date="2017-03" db="EMBL/GenBank/DDBJ databases">
        <title>Complete genome sequence of Candidatus 'Thiodictyon syntrophicum' sp. nov. strain Cad16T, a photolithoautotroph purple sulfur bacterium isolated from an alpine meromictic lake.</title>
        <authorList>
            <person name="Luedin S.M."/>
            <person name="Pothier J.F."/>
            <person name="Danza F."/>
            <person name="Storelli N."/>
            <person name="Wittwer M."/>
            <person name="Tonolla M."/>
        </authorList>
    </citation>
    <scope>NUCLEOTIDE SEQUENCE [LARGE SCALE GENOMIC DNA]</scope>
    <source>
        <strain evidence="1 2">Cad16T</strain>
    </source>
</reference>
<proteinExistence type="predicted"/>
<accession>A0A2K8U397</accession>
<sequence>MLRVLSRIILVGFLVFASLSGRAEELAPADRVKLLEGSRIPAGSQITFGPNQKVAKLEIPAGGTLKFPKGSMVAQLTFPDPCTLEILADDTVTTDTDGVSAKDGKRGVWISRAMTIEGKTVYGFVKKQ</sequence>
<organism evidence="1 2">
    <name type="scientific">Candidatus Thiodictyon syntrophicum</name>
    <dbReference type="NCBI Taxonomy" id="1166950"/>
    <lineage>
        <taxon>Bacteria</taxon>
        <taxon>Pseudomonadati</taxon>
        <taxon>Pseudomonadota</taxon>
        <taxon>Gammaproteobacteria</taxon>
        <taxon>Chromatiales</taxon>
        <taxon>Chromatiaceae</taxon>
        <taxon>Thiodictyon</taxon>
    </lineage>
</organism>